<name>A0A6G0W0H1_APHCR</name>
<evidence type="ECO:0000313" key="1">
    <source>
        <dbReference type="EMBL" id="KAF0715939.1"/>
    </source>
</evidence>
<reference evidence="1 2" key="1">
    <citation type="submission" date="2019-08" db="EMBL/GenBank/DDBJ databases">
        <title>Whole genome of Aphis craccivora.</title>
        <authorList>
            <person name="Voronova N.V."/>
            <person name="Shulinski R.S."/>
            <person name="Bandarenka Y.V."/>
            <person name="Zhorov D.G."/>
            <person name="Warner D."/>
        </authorList>
    </citation>
    <scope>NUCLEOTIDE SEQUENCE [LARGE SCALE GENOMIC DNA]</scope>
    <source>
        <strain evidence="1">180601</strain>
        <tissue evidence="1">Whole Body</tissue>
    </source>
</reference>
<evidence type="ECO:0000313" key="2">
    <source>
        <dbReference type="Proteomes" id="UP000478052"/>
    </source>
</evidence>
<dbReference type="AlphaFoldDB" id="A0A6G0W0H1"/>
<protein>
    <recommendedName>
        <fullName evidence="3">MULE domain-containing protein</fullName>
    </recommendedName>
</protein>
<organism evidence="1 2">
    <name type="scientific">Aphis craccivora</name>
    <name type="common">Cowpea aphid</name>
    <dbReference type="NCBI Taxonomy" id="307492"/>
    <lineage>
        <taxon>Eukaryota</taxon>
        <taxon>Metazoa</taxon>
        <taxon>Ecdysozoa</taxon>
        <taxon>Arthropoda</taxon>
        <taxon>Hexapoda</taxon>
        <taxon>Insecta</taxon>
        <taxon>Pterygota</taxon>
        <taxon>Neoptera</taxon>
        <taxon>Paraneoptera</taxon>
        <taxon>Hemiptera</taxon>
        <taxon>Sternorrhyncha</taxon>
        <taxon>Aphidomorpha</taxon>
        <taxon>Aphidoidea</taxon>
        <taxon>Aphididae</taxon>
        <taxon>Aphidini</taxon>
        <taxon>Aphis</taxon>
        <taxon>Aphis</taxon>
    </lineage>
</organism>
<dbReference type="Proteomes" id="UP000478052">
    <property type="component" value="Unassembled WGS sequence"/>
</dbReference>
<keyword evidence="2" id="KW-1185">Reference proteome</keyword>
<dbReference type="OrthoDB" id="6621495at2759"/>
<gene>
    <name evidence="1" type="ORF">FWK35_00032544</name>
</gene>
<evidence type="ECO:0008006" key="3">
    <source>
        <dbReference type="Google" id="ProtNLM"/>
    </source>
</evidence>
<comment type="caution">
    <text evidence="1">The sequence shown here is derived from an EMBL/GenBank/DDBJ whole genome shotgun (WGS) entry which is preliminary data.</text>
</comment>
<proteinExistence type="predicted"/>
<accession>A0A6G0W0H1</accession>
<dbReference type="EMBL" id="VUJU01010083">
    <property type="protein sequence ID" value="KAF0715939.1"/>
    <property type="molecule type" value="Genomic_DNA"/>
</dbReference>
<sequence>MDGLAFLPIGDIKDGMAYLKNIVPEEAESLLNYFDETYVNGNYSQVKNENNKIVLRNCPPIFPPNLWNVNESTLNDEKRTNNSTEGWNLRFSKLVGQTHPTIWTIINKIKLEVASDETKLAQIELGVRCTQTEATNHGV</sequence>